<dbReference type="EnsemblPlants" id="Bo5g006990.1">
    <property type="protein sequence ID" value="Bo5g006990.1"/>
    <property type="gene ID" value="Bo5g006990"/>
</dbReference>
<reference evidence="3 4" key="1">
    <citation type="journal article" date="2014" name="Genome Biol.">
        <title>Transcriptome and methylome profiling reveals relics of genome dominance in the mesopolyploid Brassica oleracea.</title>
        <authorList>
            <person name="Parkin I.A."/>
            <person name="Koh C."/>
            <person name="Tang H."/>
            <person name="Robinson S.J."/>
            <person name="Kagale S."/>
            <person name="Clarke W.E."/>
            <person name="Town C.D."/>
            <person name="Nixon J."/>
            <person name="Krishnakumar V."/>
            <person name="Bidwell S.L."/>
            <person name="Denoeud F."/>
            <person name="Belcram H."/>
            <person name="Links M.G."/>
            <person name="Just J."/>
            <person name="Clarke C."/>
            <person name="Bender T."/>
            <person name="Huebert T."/>
            <person name="Mason A.S."/>
            <person name="Pires J.C."/>
            <person name="Barker G."/>
            <person name="Moore J."/>
            <person name="Walley P.G."/>
            <person name="Manoli S."/>
            <person name="Batley J."/>
            <person name="Edwards D."/>
            <person name="Nelson M.N."/>
            <person name="Wang X."/>
            <person name="Paterson A.H."/>
            <person name="King G."/>
            <person name="Bancroft I."/>
            <person name="Chalhoub B."/>
            <person name="Sharpe A.G."/>
        </authorList>
    </citation>
    <scope>NUCLEOTIDE SEQUENCE</scope>
    <source>
        <strain evidence="3 4">cv. TO1000</strain>
    </source>
</reference>
<feature type="region of interest" description="Disordered" evidence="1">
    <location>
        <begin position="222"/>
        <end position="390"/>
    </location>
</feature>
<dbReference type="PANTHER" id="PTHR31286:SF163">
    <property type="entry name" value="ZINC KNUCKLE CX2CX4HX4C DOMAIN-CONTAINING PROTEIN"/>
    <property type="match status" value="1"/>
</dbReference>
<dbReference type="HOGENOM" id="CLU_542253_0_0_1"/>
<feature type="compositionally biased region" description="Basic and acidic residues" evidence="1">
    <location>
        <begin position="344"/>
        <end position="355"/>
    </location>
</feature>
<feature type="compositionally biased region" description="Basic and acidic residues" evidence="1">
    <location>
        <begin position="223"/>
        <end position="264"/>
    </location>
</feature>
<accession>A0A0D3C7Y1</accession>
<evidence type="ECO:0000259" key="2">
    <source>
        <dbReference type="Pfam" id="PF14392"/>
    </source>
</evidence>
<evidence type="ECO:0000313" key="4">
    <source>
        <dbReference type="Proteomes" id="UP000032141"/>
    </source>
</evidence>
<keyword evidence="4" id="KW-1185">Reference proteome</keyword>
<feature type="domain" description="Zinc knuckle CX2CX4HX4C" evidence="2">
    <location>
        <begin position="155"/>
        <end position="198"/>
    </location>
</feature>
<proteinExistence type="predicted"/>
<dbReference type="InterPro" id="IPR025836">
    <property type="entry name" value="Zn_knuckle_CX2CX4HX4C"/>
</dbReference>
<dbReference type="PANTHER" id="PTHR31286">
    <property type="entry name" value="GLYCINE-RICH CELL WALL STRUCTURAL PROTEIN 1.8-LIKE"/>
    <property type="match status" value="1"/>
</dbReference>
<dbReference type="AlphaFoldDB" id="A0A0D3C7Y1"/>
<dbReference type="InterPro" id="IPR040256">
    <property type="entry name" value="At4g02000-like"/>
</dbReference>
<name>A0A0D3C7Y1_BRAOL</name>
<protein>
    <recommendedName>
        <fullName evidence="2">Zinc knuckle CX2CX4HX4C domain-containing protein</fullName>
    </recommendedName>
</protein>
<dbReference type="Pfam" id="PF14392">
    <property type="entry name" value="zf-CCHC_4"/>
    <property type="match status" value="1"/>
</dbReference>
<dbReference type="Gramene" id="Bo5g006990.1">
    <property type="protein sequence ID" value="Bo5g006990.1"/>
    <property type="gene ID" value="Bo5g006990"/>
</dbReference>
<feature type="region of interest" description="Disordered" evidence="1">
    <location>
        <begin position="195"/>
        <end position="214"/>
    </location>
</feature>
<dbReference type="Proteomes" id="UP000032141">
    <property type="component" value="Chromosome C5"/>
</dbReference>
<evidence type="ECO:0000313" key="3">
    <source>
        <dbReference type="EnsemblPlants" id="Bo5g006990.1"/>
    </source>
</evidence>
<feature type="region of interest" description="Disordered" evidence="1">
    <location>
        <begin position="440"/>
        <end position="463"/>
    </location>
</feature>
<reference evidence="3" key="2">
    <citation type="submission" date="2015-03" db="UniProtKB">
        <authorList>
            <consortium name="EnsemblPlants"/>
        </authorList>
    </citation>
    <scope>IDENTIFICATION</scope>
</reference>
<evidence type="ECO:0000256" key="1">
    <source>
        <dbReference type="SAM" id="MobiDB-lite"/>
    </source>
</evidence>
<sequence>MGQEGWGRKHIRIVPTFRSVQRSKTSLDKLFTGFTPDSVGGTAADHGHRLRRSLPFISRTISVGVDSSILKFLFLLGCYNLLCLVFSSSADLKQRWEPTVSEQFPSTIGFWVRIHGIPLHLCSDKTVETIGNQLGNRRGQDATDAKVCVELNGLQPLEMTMDIQLPTDEVIEVEFEYIKIEKHCFTCFSLFHEESDCPQRPRNAPPPKDRRLGITQRIALQRIEAEKNRHDERRGYRRPEVSRQDTRRVVDSHARRSSRDDREMSYYQRRSKAPRTEPSTSVRSARSMGPYARPASPPIPRRDRDRRSPVSSASHRTPLLGFGRLANPEGTPLGSSNSHHRGDRSHLSRSLKERLGSSGEKSSTPCKSKERPSALERLSEPDPIDDLSPDRVHIADSGRLQYIEVNLDSDGLLGDEEDASPILEPPQQRVPAILRLGENSSAADADRSTVPVSPQTKAAGKRRPAGNCTQVELKFYLVIRWRVLARKLKGRCPKRLSRDNQRR</sequence>
<dbReference type="eggNOG" id="KOG1075">
    <property type="taxonomic scope" value="Eukaryota"/>
</dbReference>
<feature type="compositionally biased region" description="Basic and acidic residues" evidence="1">
    <location>
        <begin position="367"/>
        <end position="380"/>
    </location>
</feature>
<organism evidence="3 4">
    <name type="scientific">Brassica oleracea var. oleracea</name>
    <dbReference type="NCBI Taxonomy" id="109376"/>
    <lineage>
        <taxon>Eukaryota</taxon>
        <taxon>Viridiplantae</taxon>
        <taxon>Streptophyta</taxon>
        <taxon>Embryophyta</taxon>
        <taxon>Tracheophyta</taxon>
        <taxon>Spermatophyta</taxon>
        <taxon>Magnoliopsida</taxon>
        <taxon>eudicotyledons</taxon>
        <taxon>Gunneridae</taxon>
        <taxon>Pentapetalae</taxon>
        <taxon>rosids</taxon>
        <taxon>malvids</taxon>
        <taxon>Brassicales</taxon>
        <taxon>Brassicaceae</taxon>
        <taxon>Brassiceae</taxon>
        <taxon>Brassica</taxon>
    </lineage>
</organism>